<dbReference type="PANTHER" id="PTHR38432:SF2">
    <property type="entry name" value="TELLURITE RESISTANCE PROTEIN"/>
    <property type="match status" value="1"/>
</dbReference>
<dbReference type="RefSeq" id="WP_014466318.1">
    <property type="nucleotide sequence ID" value="NZ_FUQT01000003.1"/>
</dbReference>
<proteinExistence type="inferred from homology"/>
<name>A0AAN5VRC6_CLODI</name>
<reference evidence="2" key="1">
    <citation type="journal article" date="2018" name="Genome Biol.">
        <title>SKESA: strategic k-mer extension for scrupulous assemblies.</title>
        <authorList>
            <person name="Souvorov A."/>
            <person name="Agarwala R."/>
            <person name="Lipman D.J."/>
        </authorList>
    </citation>
    <scope>NUCLEOTIDE SEQUENCE</scope>
    <source>
        <strain evidence="2">HN1000</strain>
    </source>
</reference>
<gene>
    <name evidence="2" type="ORF">KRM00_003897</name>
</gene>
<evidence type="ECO:0000256" key="1">
    <source>
        <dbReference type="PIRNR" id="PIRNR026508"/>
    </source>
</evidence>
<dbReference type="AlphaFoldDB" id="A0AAN5VRC6"/>
<dbReference type="EMBL" id="DAEPXK010000075">
    <property type="protein sequence ID" value="HBH1544348.1"/>
    <property type="molecule type" value="Genomic_DNA"/>
</dbReference>
<dbReference type="Pfam" id="PF05816">
    <property type="entry name" value="TelA"/>
    <property type="match status" value="1"/>
</dbReference>
<dbReference type="PANTHER" id="PTHR38432">
    <property type="entry name" value="TELA-LIKE PROTEIN SAOUHSC_01408"/>
    <property type="match status" value="1"/>
</dbReference>
<sequence>MESLALNEVSVNEYAVKLTEEYKLNLRNDKDVKCIMTKIDISDIENILAFGDKSANSISRLSNEILSTTQKIQKEKDIGLILNKLNKTFKGFNLEDLQKEEKGFFKKVFNKAQNSFDNIVDRCTTVGNEVDKIYLDLKKHEVDIKEQVKNLANLYESNILYYRDLEKYIVAGEMALEKLDNELIPSLEEKALNSGENISLQKINILKNNRDMLEQRVYDLKIAENVSLQNIPMLQQMQKGNFDLMRAIKSSFIITLPIFKQCLINAIVLKKQEKMYKDIESVRNMTNDFLMQNAEHLSKQAPGISKLAGNSQISLDSLETSYKKIMEGIDECRRIEIENKSNFKGNASRLEELKMGILTQGASNSKIASNKGDFGVEKFNI</sequence>
<dbReference type="InterPro" id="IPR008863">
    <property type="entry name" value="Toxic_anion-R_TelA"/>
</dbReference>
<dbReference type="PIRSF" id="PIRSF026508">
    <property type="entry name" value="TelA"/>
    <property type="match status" value="1"/>
</dbReference>
<organism evidence="2 3">
    <name type="scientific">Clostridioides difficile</name>
    <name type="common">Peptoclostridium difficile</name>
    <dbReference type="NCBI Taxonomy" id="1496"/>
    <lineage>
        <taxon>Bacteria</taxon>
        <taxon>Bacillati</taxon>
        <taxon>Bacillota</taxon>
        <taxon>Clostridia</taxon>
        <taxon>Peptostreptococcales</taxon>
        <taxon>Peptostreptococcaceae</taxon>
        <taxon>Clostridioides</taxon>
    </lineage>
</organism>
<evidence type="ECO:0000313" key="3">
    <source>
        <dbReference type="Proteomes" id="UP000878956"/>
    </source>
</evidence>
<evidence type="ECO:0000313" key="2">
    <source>
        <dbReference type="EMBL" id="HBH1544348.1"/>
    </source>
</evidence>
<comment type="similarity">
    <text evidence="1">Belongs to the TelA family.</text>
</comment>
<protein>
    <submittedName>
        <fullName evidence="2">Toxic anion resistance protein</fullName>
    </submittedName>
</protein>
<reference evidence="2" key="2">
    <citation type="submission" date="2021-06" db="EMBL/GenBank/DDBJ databases">
        <authorList>
            <consortium name="NCBI Pathogen Detection Project"/>
        </authorList>
    </citation>
    <scope>NUCLEOTIDE SEQUENCE</scope>
    <source>
        <strain evidence="2">HN1000</strain>
    </source>
</reference>
<comment type="caution">
    <text evidence="2">The sequence shown here is derived from an EMBL/GenBank/DDBJ whole genome shotgun (WGS) entry which is preliminary data.</text>
</comment>
<accession>A0AAN5VRC6</accession>
<dbReference type="Proteomes" id="UP000878956">
    <property type="component" value="Unassembled WGS sequence"/>
</dbReference>